<gene>
    <name evidence="1" type="ORF">D7V21_10420</name>
</gene>
<dbReference type="AlphaFoldDB" id="A0A3A8EDC0"/>
<dbReference type="RefSeq" id="WP_120370445.1">
    <property type="nucleotide sequence ID" value="NZ_LXGN01000060.1"/>
</dbReference>
<dbReference type="EMBL" id="RAXU01000012">
    <property type="protein sequence ID" value="RKG32887.1"/>
    <property type="molecule type" value="Genomic_DNA"/>
</dbReference>
<dbReference type="Proteomes" id="UP000269001">
    <property type="component" value="Unassembled WGS sequence"/>
</dbReference>
<evidence type="ECO:0000313" key="1">
    <source>
        <dbReference type="EMBL" id="RKG32887.1"/>
    </source>
</evidence>
<comment type="caution">
    <text evidence="1">The sequence shown here is derived from an EMBL/GenBank/DDBJ whole genome shotgun (WGS) entry which is preliminary data.</text>
</comment>
<reference evidence="1 2" key="1">
    <citation type="submission" date="2018-09" db="EMBL/GenBank/DDBJ databases">
        <title>The draft genome of Acinetobacter spp. strains.</title>
        <authorList>
            <person name="Qin J."/>
            <person name="Feng Y."/>
            <person name="Zong Z."/>
        </authorList>
    </citation>
    <scope>NUCLEOTIDE SEQUENCE [LARGE SCALE GENOMIC DNA]</scope>
    <source>
        <strain evidence="1 2">WCHAc060096</strain>
    </source>
</reference>
<protein>
    <submittedName>
        <fullName evidence="1">Uncharacterized protein</fullName>
    </submittedName>
</protein>
<evidence type="ECO:0000313" key="2">
    <source>
        <dbReference type="Proteomes" id="UP000269001"/>
    </source>
</evidence>
<proteinExistence type="predicted"/>
<sequence length="111" mass="13091">MSLIKPILIVLSISILSLIAYKIWQPSQAQYEDYRALLCLVIQKDDLIEKDQIFTEMEKVQKHSYPDYALHKPTFKARFARKVFSQFQGLKQVDQQQARKSLKDCENLLSW</sequence>
<keyword evidence="2" id="KW-1185">Reference proteome</keyword>
<organism evidence="1 2">
    <name type="scientific">Acinetobacter guerrae</name>
    <dbReference type="NCBI Taxonomy" id="1843371"/>
    <lineage>
        <taxon>Bacteria</taxon>
        <taxon>Pseudomonadati</taxon>
        <taxon>Pseudomonadota</taxon>
        <taxon>Gammaproteobacteria</taxon>
        <taxon>Moraxellales</taxon>
        <taxon>Moraxellaceae</taxon>
        <taxon>Acinetobacter</taxon>
    </lineage>
</organism>
<dbReference type="OrthoDB" id="6712188at2"/>
<accession>A0A3A8EDC0</accession>
<name>A0A3A8EDC0_9GAMM</name>